<dbReference type="EMBL" id="AEGP01000026">
    <property type="protein sequence ID" value="EGG42646.1"/>
    <property type="molecule type" value="Genomic_DNA"/>
</dbReference>
<dbReference type="AlphaFoldDB" id="F3KJ04"/>
<organism evidence="2">
    <name type="scientific">Candidatus Nitrosarchaeum limnium SFB1</name>
    <dbReference type="NCBI Taxonomy" id="886738"/>
    <lineage>
        <taxon>Archaea</taxon>
        <taxon>Nitrososphaerota</taxon>
        <taxon>Nitrososphaeria</taxon>
        <taxon>Nitrosopumilales</taxon>
        <taxon>Nitrosopumilaceae</taxon>
        <taxon>Nitrosarchaeum</taxon>
    </lineage>
</organism>
<reference evidence="2" key="1">
    <citation type="journal article" date="2011" name="PLoS ONE">
        <title>Genome of a low-salinity ammonia-oxidizing archaeon determined by single-cell and metagenomic analysis.</title>
        <authorList>
            <person name="Blainey P.C."/>
            <person name="Mosier A.C."/>
            <person name="Potanina A."/>
            <person name="Francis C.A."/>
            <person name="Quake S.R."/>
        </authorList>
    </citation>
    <scope>NUCLEOTIDE SEQUENCE [LARGE SCALE GENOMIC DNA]</scope>
    <source>
        <strain evidence="2">SFB1</strain>
    </source>
</reference>
<dbReference type="Proteomes" id="UP000004348">
    <property type="component" value="Chromosome"/>
</dbReference>
<gene>
    <name evidence="2" type="ORF">Nlim_0458</name>
</gene>
<accession>F3KJ04</accession>
<feature type="region of interest" description="Disordered" evidence="1">
    <location>
        <begin position="1"/>
        <end position="23"/>
    </location>
</feature>
<proteinExistence type="predicted"/>
<feature type="compositionally biased region" description="Basic and acidic residues" evidence="1">
    <location>
        <begin position="1"/>
        <end position="11"/>
    </location>
</feature>
<name>F3KJ04_9ARCH</name>
<dbReference type="STRING" id="886738.Nlim_0458"/>
<comment type="caution">
    <text evidence="2">The sequence shown here is derived from an EMBL/GenBank/DDBJ whole genome shotgun (WGS) entry which is preliminary data.</text>
</comment>
<protein>
    <submittedName>
        <fullName evidence="2">Uncharacterized protein</fullName>
    </submittedName>
</protein>
<sequence length="106" mass="12540">MRKYLYRKDFDEKDADPSNAPRKTIFFHPHKSSLGEISIQQQKDNIGKKSDLISTNELNNETQKKSKINDEITKKLFQDSFSAIEAFNERKMELIYKQLEDEKKII</sequence>
<evidence type="ECO:0000313" key="2">
    <source>
        <dbReference type="EMBL" id="EGG42646.1"/>
    </source>
</evidence>
<dbReference type="HOGENOM" id="CLU_2216936_0_0_2"/>
<evidence type="ECO:0000256" key="1">
    <source>
        <dbReference type="SAM" id="MobiDB-lite"/>
    </source>
</evidence>